<dbReference type="InterPro" id="IPR026444">
    <property type="entry name" value="Secre_tail"/>
</dbReference>
<proteinExistence type="predicted"/>
<dbReference type="RefSeq" id="WP_270126444.1">
    <property type="nucleotide sequence ID" value="NZ_CP115396.1"/>
</dbReference>
<accession>A0ABY7PPQ1</accession>
<sequence>MLSAVASNTDTLVVASNFYHIDRQKNIIVINSGLAELNSNGENIKSHILLDSLYTFDQTVTGVATNASYQVKLEGESYTLYFTQLPIVRITARQDIVDSPSIYATFSLAQPSGAVVTSAMGIEFRGGSSQANPKKSFELSFWNDTTGASSRDVALLGMRTDNKYNLQALYNEPLRVRSKVSNELWQDIHQIYYKNLEPDAKNGINMQYVEVFVNGEYRGVYALSERVDRKQLKLKKHNNGIVGELYKGADWQGGATTFTALPPFDNASETWGGFEYKHPEEEINWTNLYNFVDFVKNSSDQEFFSTYKQKFELRNAVDYFILLNLLRASDNTGKNLYIAKYKKGEPYYYVPWDLDGVFGTDWTGANTGPVEDLLSNGFYDRLQMDCSPNGFRDQLRTRWAALRQSVITQESIMARFAANNQFLLKNNVYEREQRAWDGYEASSTQLDYMATWLSARLRYLDGRFGAACAPLSATTAKQPALVKLYPNPATDHLTVECEATAYQLTLRDLQGRVMLQTTLRGRLNQVSTAHLPKGMYVATIQSGTLLKTEKVLLN</sequence>
<evidence type="ECO:0000259" key="1">
    <source>
        <dbReference type="Pfam" id="PF18962"/>
    </source>
</evidence>
<evidence type="ECO:0000313" key="3">
    <source>
        <dbReference type="Proteomes" id="UP001211872"/>
    </source>
</evidence>
<dbReference type="Pfam" id="PF08757">
    <property type="entry name" value="CotH"/>
    <property type="match status" value="1"/>
</dbReference>
<dbReference type="PANTHER" id="PTHR40050:SF1">
    <property type="entry name" value="INNER SPORE COAT PROTEIN H"/>
    <property type="match status" value="1"/>
</dbReference>
<organism evidence="2 3">
    <name type="scientific">Hymenobacter yonginensis</name>
    <dbReference type="NCBI Taxonomy" id="748197"/>
    <lineage>
        <taxon>Bacteria</taxon>
        <taxon>Pseudomonadati</taxon>
        <taxon>Bacteroidota</taxon>
        <taxon>Cytophagia</taxon>
        <taxon>Cytophagales</taxon>
        <taxon>Hymenobacteraceae</taxon>
        <taxon>Hymenobacter</taxon>
    </lineage>
</organism>
<keyword evidence="2" id="KW-0418">Kinase</keyword>
<dbReference type="NCBIfam" id="TIGR04183">
    <property type="entry name" value="Por_Secre_tail"/>
    <property type="match status" value="1"/>
</dbReference>
<dbReference type="PANTHER" id="PTHR40050">
    <property type="entry name" value="INNER SPORE COAT PROTEIN H"/>
    <property type="match status" value="1"/>
</dbReference>
<keyword evidence="3" id="KW-1185">Reference proteome</keyword>
<dbReference type="EMBL" id="CP115396">
    <property type="protein sequence ID" value="WBO83970.1"/>
    <property type="molecule type" value="Genomic_DNA"/>
</dbReference>
<protein>
    <submittedName>
        <fullName evidence="2">CotH kinase family protein</fullName>
    </submittedName>
</protein>
<dbReference type="Proteomes" id="UP001211872">
    <property type="component" value="Chromosome"/>
</dbReference>
<name>A0ABY7PPQ1_9BACT</name>
<reference evidence="2 3" key="1">
    <citation type="journal article" date="2011" name="Int. J. Syst. Evol. Microbiol.">
        <title>Hymenobacter yonginensis sp. nov., isolated from a mesotrophic artificial lake.</title>
        <authorList>
            <person name="Joung Y."/>
            <person name="Cho S.H."/>
            <person name="Kim H."/>
            <person name="Kim S.B."/>
            <person name="Joh K."/>
        </authorList>
    </citation>
    <scope>NUCLEOTIDE SEQUENCE [LARGE SCALE GENOMIC DNA]</scope>
    <source>
        <strain evidence="2 3">KCTC 22745</strain>
    </source>
</reference>
<evidence type="ECO:0000313" key="2">
    <source>
        <dbReference type="EMBL" id="WBO83970.1"/>
    </source>
</evidence>
<gene>
    <name evidence="2" type="ORF">O9Z63_16520</name>
</gene>
<dbReference type="InterPro" id="IPR014867">
    <property type="entry name" value="Spore_coat_CotH_CotH2/3/7"/>
</dbReference>
<feature type="domain" description="Secretion system C-terminal sorting" evidence="1">
    <location>
        <begin position="484"/>
        <end position="551"/>
    </location>
</feature>
<dbReference type="Pfam" id="PF18962">
    <property type="entry name" value="Por_Secre_tail"/>
    <property type="match status" value="1"/>
</dbReference>
<keyword evidence="2" id="KW-0808">Transferase</keyword>
<dbReference type="GO" id="GO:0016301">
    <property type="term" value="F:kinase activity"/>
    <property type="evidence" value="ECO:0007669"/>
    <property type="project" value="UniProtKB-KW"/>
</dbReference>